<dbReference type="AlphaFoldDB" id="A0A1G6H6K8"/>
<evidence type="ECO:0000256" key="1">
    <source>
        <dbReference type="ARBA" id="ARBA00006068"/>
    </source>
</evidence>
<dbReference type="EMBL" id="FMYF01000006">
    <property type="protein sequence ID" value="SDB89086.1"/>
    <property type="molecule type" value="Genomic_DNA"/>
</dbReference>
<proteinExistence type="inferred from homology"/>
<dbReference type="Gene3D" id="3.40.630.190">
    <property type="entry name" value="LCP protein"/>
    <property type="match status" value="1"/>
</dbReference>
<dbReference type="InterPro" id="IPR004474">
    <property type="entry name" value="LytR_CpsA_psr"/>
</dbReference>
<sequence length="445" mass="47320">MAGRDDDLDWLYGRGEDHAPDSRPFGEEPAPSSAPPPPPDPYEHPAPRPEPYGRAEGPSDPYGRSQRPDRYGRAELPPDPHVRPVPAPRASPPQGERPPDAPPPPPPSAMRRPPRPAGKPRDARPRKHPRTRRQLQVVIAVLLVYLLAFPAWAWFGSGRVDATSAGNRPHLQAGITLLMTGSDSRAGMTDAQKRALGTGSAAGERSDTIMLLHVPVLGAPTLLSIPRDSYVSVPGHGKNKINAAYSIGGPALLAQTIEENTGVRIDGYVSLGFDGFVSVIDALGGIRMCLPAPMKDAKAHIDLPAGCQVLTGANALGYVRMRYSDPRGDIGRAERQRQMVAATAKKALSPLTLINPVRWISLNNAIRGAVSRGQDTGPLDALALVYGAGFIGMGGGHTFAVPVSNPDYKTSVGEAVLWDQAKAKEVFHAFATGNTIGLGRFDAGN</sequence>
<feature type="transmembrane region" description="Helical" evidence="3">
    <location>
        <begin position="135"/>
        <end position="155"/>
    </location>
</feature>
<keyword evidence="3" id="KW-1133">Transmembrane helix</keyword>
<keyword evidence="3" id="KW-0472">Membrane</keyword>
<feature type="region of interest" description="Disordered" evidence="2">
    <location>
        <begin position="1"/>
        <end position="131"/>
    </location>
</feature>
<name>A0A1G6H6K8_9ACTN</name>
<feature type="compositionally biased region" description="Basic and acidic residues" evidence="2">
    <location>
        <begin position="14"/>
        <end position="26"/>
    </location>
</feature>
<evidence type="ECO:0000256" key="2">
    <source>
        <dbReference type="SAM" id="MobiDB-lite"/>
    </source>
</evidence>
<comment type="similarity">
    <text evidence="1">Belongs to the LytR/CpsA/Psr (LCP) family.</text>
</comment>
<dbReference type="PANTHER" id="PTHR33392">
    <property type="entry name" value="POLYISOPRENYL-TEICHOIC ACID--PEPTIDOGLYCAN TEICHOIC ACID TRANSFERASE TAGU"/>
    <property type="match status" value="1"/>
</dbReference>
<reference evidence="5 6" key="1">
    <citation type="submission" date="2016-06" db="EMBL/GenBank/DDBJ databases">
        <authorList>
            <person name="Olsen C.W."/>
            <person name="Carey S."/>
            <person name="Hinshaw L."/>
            <person name="Karasin A.I."/>
        </authorList>
    </citation>
    <scope>NUCLEOTIDE SEQUENCE [LARGE SCALE GENOMIC DNA]</scope>
    <source>
        <strain evidence="5 6">LZ-22</strain>
    </source>
</reference>
<gene>
    <name evidence="5" type="ORF">GA0111570_106179</name>
</gene>
<keyword evidence="3" id="KW-0812">Transmembrane</keyword>
<dbReference type="RefSeq" id="WP_092610758.1">
    <property type="nucleotide sequence ID" value="NZ_FMYF01000006.1"/>
</dbReference>
<evidence type="ECO:0000313" key="6">
    <source>
        <dbReference type="Proteomes" id="UP000199086"/>
    </source>
</evidence>
<evidence type="ECO:0000256" key="3">
    <source>
        <dbReference type="SAM" id="Phobius"/>
    </source>
</evidence>
<dbReference type="PANTHER" id="PTHR33392:SF6">
    <property type="entry name" value="POLYISOPRENYL-TEICHOIC ACID--PEPTIDOGLYCAN TEICHOIC ACID TRANSFERASE TAGU"/>
    <property type="match status" value="1"/>
</dbReference>
<protein>
    <submittedName>
        <fullName evidence="5">Cell envelope-related function transcriptional attenuator common domain-containing protein</fullName>
    </submittedName>
</protein>
<evidence type="ECO:0000313" key="5">
    <source>
        <dbReference type="EMBL" id="SDB89086.1"/>
    </source>
</evidence>
<keyword evidence="6" id="KW-1185">Reference proteome</keyword>
<feature type="domain" description="Cell envelope-related transcriptional attenuator" evidence="4">
    <location>
        <begin position="205"/>
        <end position="347"/>
    </location>
</feature>
<dbReference type="Pfam" id="PF03816">
    <property type="entry name" value="LytR_cpsA_psr"/>
    <property type="match status" value="1"/>
</dbReference>
<dbReference type="Proteomes" id="UP000199086">
    <property type="component" value="Unassembled WGS sequence"/>
</dbReference>
<accession>A0A1G6H6K8</accession>
<feature type="compositionally biased region" description="Basic and acidic residues" evidence="2">
    <location>
        <begin position="66"/>
        <end position="82"/>
    </location>
</feature>
<evidence type="ECO:0000259" key="4">
    <source>
        <dbReference type="Pfam" id="PF03816"/>
    </source>
</evidence>
<organism evidence="5 6">
    <name type="scientific">Raineyella antarctica</name>
    <dbReference type="NCBI Taxonomy" id="1577474"/>
    <lineage>
        <taxon>Bacteria</taxon>
        <taxon>Bacillati</taxon>
        <taxon>Actinomycetota</taxon>
        <taxon>Actinomycetes</taxon>
        <taxon>Propionibacteriales</taxon>
        <taxon>Propionibacteriaceae</taxon>
        <taxon>Raineyella</taxon>
    </lineage>
</organism>
<dbReference type="STRING" id="1577474.GA0111570_106179"/>
<dbReference type="NCBIfam" id="TIGR00350">
    <property type="entry name" value="lytR_cpsA_psr"/>
    <property type="match status" value="1"/>
</dbReference>
<dbReference type="InterPro" id="IPR050922">
    <property type="entry name" value="LytR/CpsA/Psr_CW_biosynth"/>
</dbReference>
<feature type="compositionally biased region" description="Basic and acidic residues" evidence="2">
    <location>
        <begin position="41"/>
        <end position="53"/>
    </location>
</feature>
<dbReference type="OrthoDB" id="9782542at2"/>